<dbReference type="Proteomes" id="UP000829196">
    <property type="component" value="Unassembled WGS sequence"/>
</dbReference>
<protein>
    <submittedName>
        <fullName evidence="2">Uncharacterized protein</fullName>
    </submittedName>
</protein>
<comment type="caution">
    <text evidence="2">The sequence shown here is derived from an EMBL/GenBank/DDBJ whole genome shotgun (WGS) entry which is preliminary data.</text>
</comment>
<evidence type="ECO:0000256" key="1">
    <source>
        <dbReference type="SAM" id="MobiDB-lite"/>
    </source>
</evidence>
<evidence type="ECO:0000313" key="2">
    <source>
        <dbReference type="EMBL" id="KAI0494625.1"/>
    </source>
</evidence>
<proteinExistence type="predicted"/>
<sequence length="134" mass="14333">MAHLDSSTPPVLGVGISGLNMDSSVDGRGVVNVASSVGNDGIVGNELRVNASSFINVPVNLVETKDLVYHVRDNAGMNVWTHIDWLRSSDVESDSDSGSDHCGGSDPGQDFRLDQDRPVVASRGRFRGRGRRGR</sequence>
<evidence type="ECO:0000313" key="3">
    <source>
        <dbReference type="Proteomes" id="UP000829196"/>
    </source>
</evidence>
<feature type="compositionally biased region" description="Basic residues" evidence="1">
    <location>
        <begin position="124"/>
        <end position="134"/>
    </location>
</feature>
<feature type="region of interest" description="Disordered" evidence="1">
    <location>
        <begin position="90"/>
        <end position="134"/>
    </location>
</feature>
<dbReference type="EMBL" id="JAGYWB010000017">
    <property type="protein sequence ID" value="KAI0494625.1"/>
    <property type="molecule type" value="Genomic_DNA"/>
</dbReference>
<accession>A0A8T3AK56</accession>
<name>A0A8T3AK56_DENNO</name>
<organism evidence="2 3">
    <name type="scientific">Dendrobium nobile</name>
    <name type="common">Orchid</name>
    <dbReference type="NCBI Taxonomy" id="94219"/>
    <lineage>
        <taxon>Eukaryota</taxon>
        <taxon>Viridiplantae</taxon>
        <taxon>Streptophyta</taxon>
        <taxon>Embryophyta</taxon>
        <taxon>Tracheophyta</taxon>
        <taxon>Spermatophyta</taxon>
        <taxon>Magnoliopsida</taxon>
        <taxon>Liliopsida</taxon>
        <taxon>Asparagales</taxon>
        <taxon>Orchidaceae</taxon>
        <taxon>Epidendroideae</taxon>
        <taxon>Malaxideae</taxon>
        <taxon>Dendrobiinae</taxon>
        <taxon>Dendrobium</taxon>
    </lineage>
</organism>
<reference evidence="2" key="1">
    <citation type="journal article" date="2022" name="Front. Genet.">
        <title>Chromosome-Scale Assembly of the Dendrobium nobile Genome Provides Insights Into the Molecular Mechanism of the Biosynthesis of the Medicinal Active Ingredient of Dendrobium.</title>
        <authorList>
            <person name="Xu Q."/>
            <person name="Niu S.-C."/>
            <person name="Li K.-L."/>
            <person name="Zheng P.-J."/>
            <person name="Zhang X.-J."/>
            <person name="Jia Y."/>
            <person name="Liu Y."/>
            <person name="Niu Y.-X."/>
            <person name="Yu L.-H."/>
            <person name="Chen D.-F."/>
            <person name="Zhang G.-Q."/>
        </authorList>
    </citation>
    <scope>NUCLEOTIDE SEQUENCE</scope>
    <source>
        <tissue evidence="2">Leaf</tissue>
    </source>
</reference>
<dbReference type="AlphaFoldDB" id="A0A8T3AK56"/>
<gene>
    <name evidence="2" type="ORF">KFK09_024766</name>
</gene>
<keyword evidence="3" id="KW-1185">Reference proteome</keyword>